<name>A0A0K2UGE9_LEPSM</name>
<reference evidence="2" key="1">
    <citation type="submission" date="2014-05" db="EMBL/GenBank/DDBJ databases">
        <authorList>
            <person name="Chronopoulou M."/>
        </authorList>
    </citation>
    <scope>NUCLEOTIDE SEQUENCE</scope>
    <source>
        <tissue evidence="2">Whole organism</tissue>
    </source>
</reference>
<sequence length="22" mass="2533">MTSLNILLQSGNKMSGNEFYRE</sequence>
<dbReference type="AlphaFoldDB" id="A0A0K2UGE9"/>
<protein>
    <submittedName>
        <fullName evidence="2">Uncharacterized protein</fullName>
    </submittedName>
</protein>
<proteinExistence type="predicted"/>
<feature type="compositionally biased region" description="Polar residues" evidence="1">
    <location>
        <begin position="1"/>
        <end position="15"/>
    </location>
</feature>
<evidence type="ECO:0000256" key="1">
    <source>
        <dbReference type="SAM" id="MobiDB-lite"/>
    </source>
</evidence>
<evidence type="ECO:0000313" key="2">
    <source>
        <dbReference type="EMBL" id="CDW37027.1"/>
    </source>
</evidence>
<dbReference type="EMBL" id="HACA01019666">
    <property type="protein sequence ID" value="CDW37027.1"/>
    <property type="molecule type" value="Transcribed_RNA"/>
</dbReference>
<organism evidence="2">
    <name type="scientific">Lepeophtheirus salmonis</name>
    <name type="common">Salmon louse</name>
    <name type="synonym">Caligus salmonis</name>
    <dbReference type="NCBI Taxonomy" id="72036"/>
    <lineage>
        <taxon>Eukaryota</taxon>
        <taxon>Metazoa</taxon>
        <taxon>Ecdysozoa</taxon>
        <taxon>Arthropoda</taxon>
        <taxon>Crustacea</taxon>
        <taxon>Multicrustacea</taxon>
        <taxon>Hexanauplia</taxon>
        <taxon>Copepoda</taxon>
        <taxon>Siphonostomatoida</taxon>
        <taxon>Caligidae</taxon>
        <taxon>Lepeophtheirus</taxon>
    </lineage>
</organism>
<feature type="region of interest" description="Disordered" evidence="1">
    <location>
        <begin position="1"/>
        <end position="22"/>
    </location>
</feature>
<accession>A0A0K2UGE9</accession>